<dbReference type="Proteomes" id="UP000321523">
    <property type="component" value="Unassembled WGS sequence"/>
</dbReference>
<reference evidence="3 4" key="1">
    <citation type="submission" date="2019-07" db="EMBL/GenBank/DDBJ databases">
        <title>Whole genome shotgun sequence of Skermanella aerolata NBRC 106429.</title>
        <authorList>
            <person name="Hosoyama A."/>
            <person name="Uohara A."/>
            <person name="Ohji S."/>
            <person name="Ichikawa N."/>
        </authorList>
    </citation>
    <scope>NUCLEOTIDE SEQUENCE [LARGE SCALE GENOMIC DNA]</scope>
    <source>
        <strain evidence="3 4">NBRC 106429</strain>
    </source>
</reference>
<evidence type="ECO:0000256" key="1">
    <source>
        <dbReference type="SAM" id="MobiDB-lite"/>
    </source>
</evidence>
<organism evidence="3 4">
    <name type="scientific">Skermanella aerolata</name>
    <dbReference type="NCBI Taxonomy" id="393310"/>
    <lineage>
        <taxon>Bacteria</taxon>
        <taxon>Pseudomonadati</taxon>
        <taxon>Pseudomonadota</taxon>
        <taxon>Alphaproteobacteria</taxon>
        <taxon>Rhodospirillales</taxon>
        <taxon>Azospirillaceae</taxon>
        <taxon>Skermanella</taxon>
    </lineage>
</organism>
<feature type="compositionally biased region" description="Low complexity" evidence="1">
    <location>
        <begin position="387"/>
        <end position="401"/>
    </location>
</feature>
<dbReference type="RefSeq" id="WP_044435385.1">
    <property type="nucleotide sequence ID" value="NZ_BJYZ01000041.1"/>
</dbReference>
<name>A0A512E160_9PROT</name>
<evidence type="ECO:0000313" key="3">
    <source>
        <dbReference type="EMBL" id="GEO42446.1"/>
    </source>
</evidence>
<dbReference type="SUPFAM" id="SSF53756">
    <property type="entry name" value="UDP-Glycosyltransferase/glycogen phosphorylase"/>
    <property type="match status" value="1"/>
</dbReference>
<evidence type="ECO:0000313" key="4">
    <source>
        <dbReference type="Proteomes" id="UP000321523"/>
    </source>
</evidence>
<accession>A0A512E160</accession>
<feature type="region of interest" description="Disordered" evidence="1">
    <location>
        <begin position="387"/>
        <end position="415"/>
    </location>
</feature>
<gene>
    <name evidence="3" type="ORF">SAE02_65940</name>
</gene>
<sequence>MVGTDKRKTPEGRKQNLLIWYWGRRGGGAHYCLEVARELSRREEFNVHLSISRNCDLYAELKALNLPGLDIDTYCDVGSAVMALSRLRQVRRAFEAYLEEHDIDLVLCTMQHLWNPFMLPAIRRAGARYVVTIHDATLHPGERFLPYQWWLDWEIQQASGYVVLSDHVGRVLRARHQASMDRITVAPCGPFSQFTDTTTRRGCIGTADRPLPRRLLFFGRIVAYKGLDLLLNAYGQLKRTHPDLSLAIYGDGDLTPYRAAIDALADVTVENRYIPEDELPGILERSDLIVLPYREASQSGVMLLAEAAGVPVVGTPTGALVEQIVPGINGLIADSVDDKALAYAIGRFLDDPGLYHRCVLGISKHAEDRWSEAGDRISRLLLDAGTSAPSAPSYAAVPQAAGEARARLPQRRTAR</sequence>
<protein>
    <recommendedName>
        <fullName evidence="2">Glycosyltransferase subfamily 4-like N-terminal domain-containing protein</fullName>
    </recommendedName>
</protein>
<proteinExistence type="predicted"/>
<comment type="caution">
    <text evidence="3">The sequence shown here is derived from an EMBL/GenBank/DDBJ whole genome shotgun (WGS) entry which is preliminary data.</text>
</comment>
<dbReference type="CDD" id="cd03801">
    <property type="entry name" value="GT4_PimA-like"/>
    <property type="match status" value="1"/>
</dbReference>
<dbReference type="AlphaFoldDB" id="A0A512E160"/>
<dbReference type="InterPro" id="IPR028098">
    <property type="entry name" value="Glyco_trans_4-like_N"/>
</dbReference>
<keyword evidence="4" id="KW-1185">Reference proteome</keyword>
<dbReference type="GO" id="GO:0016757">
    <property type="term" value="F:glycosyltransferase activity"/>
    <property type="evidence" value="ECO:0007669"/>
    <property type="project" value="UniProtKB-ARBA"/>
</dbReference>
<dbReference type="EMBL" id="BJYZ01000041">
    <property type="protein sequence ID" value="GEO42446.1"/>
    <property type="molecule type" value="Genomic_DNA"/>
</dbReference>
<dbReference type="Pfam" id="PF13692">
    <property type="entry name" value="Glyco_trans_1_4"/>
    <property type="match status" value="1"/>
</dbReference>
<feature type="domain" description="Glycosyltransferase subfamily 4-like N-terminal" evidence="2">
    <location>
        <begin position="26"/>
        <end position="189"/>
    </location>
</feature>
<dbReference type="Gene3D" id="3.40.50.2000">
    <property type="entry name" value="Glycogen Phosphorylase B"/>
    <property type="match status" value="2"/>
</dbReference>
<dbReference type="Pfam" id="PF13439">
    <property type="entry name" value="Glyco_transf_4"/>
    <property type="match status" value="1"/>
</dbReference>
<evidence type="ECO:0000259" key="2">
    <source>
        <dbReference type="Pfam" id="PF13439"/>
    </source>
</evidence>
<dbReference type="PANTHER" id="PTHR12526">
    <property type="entry name" value="GLYCOSYLTRANSFERASE"/>
    <property type="match status" value="1"/>
</dbReference>